<sequence>MLYNHLFFDLDHTIWDFDRNAEETLHELYHRYNLKDLGLHSADRFIETYTINNHQLWADYHVGKISKQVLRETRFAKTFTDLGISPEHIPHQFEDDYVTICPTKTNLFPLAHETLSYLKNKYKLHVISNGFKESTEMKINNNGLDVYFENVIISEVVGVNKPDRAIFDHALNLAEAHVSESIMIGDSIEADIRGAQDYGMKAIYFNPEGKEKPEDVEHQIICLSELIGIL</sequence>
<dbReference type="PANTHER" id="PTHR47478:SF1">
    <property type="entry name" value="PYRIMIDINE 5'-NUCLEOTIDASE YJJG"/>
    <property type="match status" value="1"/>
</dbReference>
<gene>
    <name evidence="1" type="ORF">SAMN05421813_13818</name>
</gene>
<keyword evidence="2" id="KW-1185">Reference proteome</keyword>
<dbReference type="Gene3D" id="1.10.150.240">
    <property type="entry name" value="Putative phosphatase, domain 2"/>
    <property type="match status" value="1"/>
</dbReference>
<dbReference type="Gene3D" id="3.40.50.1000">
    <property type="entry name" value="HAD superfamily/HAD-like"/>
    <property type="match status" value="1"/>
</dbReference>
<dbReference type="SUPFAM" id="SSF56784">
    <property type="entry name" value="HAD-like"/>
    <property type="match status" value="1"/>
</dbReference>
<name>A0A1G9YG74_9SPHI</name>
<dbReference type="Pfam" id="PF00702">
    <property type="entry name" value="Hydrolase"/>
    <property type="match status" value="1"/>
</dbReference>
<protein>
    <submittedName>
        <fullName evidence="1">Putative hydrolase of the HAD superfamily</fullName>
    </submittedName>
</protein>
<proteinExistence type="predicted"/>
<dbReference type="NCBIfam" id="TIGR02254">
    <property type="entry name" value="YjjG_YfnB"/>
    <property type="match status" value="1"/>
</dbReference>
<organism evidence="1 2">
    <name type="scientific">Daejeonella rubra</name>
    <dbReference type="NCBI Taxonomy" id="990371"/>
    <lineage>
        <taxon>Bacteria</taxon>
        <taxon>Pseudomonadati</taxon>
        <taxon>Bacteroidota</taxon>
        <taxon>Sphingobacteriia</taxon>
        <taxon>Sphingobacteriales</taxon>
        <taxon>Sphingobacteriaceae</taxon>
        <taxon>Daejeonella</taxon>
    </lineage>
</organism>
<dbReference type="InterPro" id="IPR023198">
    <property type="entry name" value="PGP-like_dom2"/>
</dbReference>
<dbReference type="Proteomes" id="UP000199226">
    <property type="component" value="Unassembled WGS sequence"/>
</dbReference>
<dbReference type="InterPro" id="IPR011951">
    <property type="entry name" value="HAD-SF_hydro_IA_YjjG/PynA"/>
</dbReference>
<dbReference type="PANTHER" id="PTHR47478">
    <property type="match status" value="1"/>
</dbReference>
<evidence type="ECO:0000313" key="2">
    <source>
        <dbReference type="Proteomes" id="UP000199226"/>
    </source>
</evidence>
<dbReference type="OrthoDB" id="9802350at2"/>
<accession>A0A1G9YG74</accession>
<evidence type="ECO:0000313" key="1">
    <source>
        <dbReference type="EMBL" id="SDN07501.1"/>
    </source>
</evidence>
<keyword evidence="1" id="KW-0378">Hydrolase</keyword>
<dbReference type="RefSeq" id="WP_090706947.1">
    <property type="nucleotide sequence ID" value="NZ_FNHH01000038.1"/>
</dbReference>
<dbReference type="AlphaFoldDB" id="A0A1G9YG74"/>
<dbReference type="InterPro" id="IPR006439">
    <property type="entry name" value="HAD-SF_hydro_IA"/>
</dbReference>
<dbReference type="EMBL" id="FNHH01000038">
    <property type="protein sequence ID" value="SDN07501.1"/>
    <property type="molecule type" value="Genomic_DNA"/>
</dbReference>
<dbReference type="InterPro" id="IPR036412">
    <property type="entry name" value="HAD-like_sf"/>
</dbReference>
<dbReference type="SFLD" id="SFLDG01129">
    <property type="entry name" value="C1.5:_HAD__Beta-PGM__Phosphata"/>
    <property type="match status" value="1"/>
</dbReference>
<dbReference type="STRING" id="990371.SAMN05421813_13818"/>
<dbReference type="GO" id="GO:0008253">
    <property type="term" value="F:5'-nucleotidase activity"/>
    <property type="evidence" value="ECO:0007669"/>
    <property type="project" value="InterPro"/>
</dbReference>
<reference evidence="2" key="1">
    <citation type="submission" date="2016-10" db="EMBL/GenBank/DDBJ databases">
        <authorList>
            <person name="Varghese N."/>
            <person name="Submissions S."/>
        </authorList>
    </citation>
    <scope>NUCLEOTIDE SEQUENCE [LARGE SCALE GENOMIC DNA]</scope>
    <source>
        <strain evidence="2">DSM 24536</strain>
    </source>
</reference>
<dbReference type="InterPro" id="IPR023214">
    <property type="entry name" value="HAD_sf"/>
</dbReference>
<dbReference type="NCBIfam" id="TIGR01549">
    <property type="entry name" value="HAD-SF-IA-v1"/>
    <property type="match status" value="1"/>
</dbReference>
<dbReference type="InterPro" id="IPR052550">
    <property type="entry name" value="Pyrimidine_5'-ntase_YjjG"/>
</dbReference>
<dbReference type="SFLD" id="SFLDS00003">
    <property type="entry name" value="Haloacid_Dehalogenase"/>
    <property type="match status" value="1"/>
</dbReference>